<dbReference type="Pfam" id="PF17793">
    <property type="entry name" value="AHD"/>
    <property type="match status" value="1"/>
</dbReference>
<dbReference type="PROSITE" id="PS51037">
    <property type="entry name" value="YEATS"/>
    <property type="match status" value="1"/>
</dbReference>
<feature type="compositionally biased region" description="Basic and acidic residues" evidence="3">
    <location>
        <begin position="426"/>
        <end position="436"/>
    </location>
</feature>
<feature type="region of interest" description="Disordered" evidence="3">
    <location>
        <begin position="367"/>
        <end position="436"/>
    </location>
</feature>
<sequence length="527" mass="58922">MATTALQVQIELGHFAIVRKKMSDEGYTHDWRVFVRGFDHKKIHGFVEKVVFILHASFLKPKRVYKEPPFEVEESGYAGFIMPVHIYFKNTEDPRKMSFEYDLFLQTPGQQPVSHVRCEKLTFNCPSPEFRVRLLKAGAVVVSLPMSEQNQPLESTDLVKKLKLPSSVKDSAKKEHSKHPKEHGTKHKEKKAKNRNRSAEKTRNMTNNKAHKEGAIIKEGKSVHKLNREAGPSLEKKGQSSGMKRPAADVASDDGASKKNRAFRVPCDKKALLVLPAGDGTKCNDEQTAKQEKCKHRSSDEVKNRSKNKTKVTNEIVEKRQGKNIVVKLSQRPKADGCGAKQPEKHFDLQKHKKHCNVHNVGLNKSRVGKSEARPQTERMAGLKKTLSAQKVKDSQQVVSTSLPSTSKVEDALPVVTAESSTGTDKGGDRVEGEVGSRCDKDYQLNQFSKEATATDWKPRPTEQNGEEDGAAISKPNLPMPVVDLVEKTSHFQVTGTTFDFNLLALHPDVIKKLWNCLPSAETEQSI</sequence>
<dbReference type="Gene3D" id="2.60.40.1970">
    <property type="entry name" value="YEATS domain"/>
    <property type="match status" value="1"/>
</dbReference>
<reference evidence="5" key="2">
    <citation type="submission" date="2025-09" db="UniProtKB">
        <authorList>
            <consortium name="Ensembl"/>
        </authorList>
    </citation>
    <scope>IDENTIFICATION</scope>
</reference>
<dbReference type="GeneTree" id="ENSGT00940000158800"/>
<dbReference type="InterPro" id="IPR040930">
    <property type="entry name" value="AF-9_AHD"/>
</dbReference>
<feature type="compositionally biased region" description="Basic and acidic residues" evidence="3">
    <location>
        <begin position="210"/>
        <end position="238"/>
    </location>
</feature>
<evidence type="ECO:0000259" key="4">
    <source>
        <dbReference type="PROSITE" id="PS51037"/>
    </source>
</evidence>
<organism evidence="5 6">
    <name type="scientific">Eptatretus burgeri</name>
    <name type="common">Inshore hagfish</name>
    <dbReference type="NCBI Taxonomy" id="7764"/>
    <lineage>
        <taxon>Eukaryota</taxon>
        <taxon>Metazoa</taxon>
        <taxon>Chordata</taxon>
        <taxon>Craniata</taxon>
        <taxon>Vertebrata</taxon>
        <taxon>Cyclostomata</taxon>
        <taxon>Myxini</taxon>
        <taxon>Myxiniformes</taxon>
        <taxon>Myxinidae</taxon>
        <taxon>Eptatretinae</taxon>
        <taxon>Eptatretus</taxon>
    </lineage>
</organism>
<dbReference type="Gene3D" id="1.20.1270.290">
    <property type="match status" value="1"/>
</dbReference>
<feature type="domain" description="YEATS" evidence="4">
    <location>
        <begin position="1"/>
        <end position="137"/>
    </location>
</feature>
<evidence type="ECO:0000256" key="3">
    <source>
        <dbReference type="SAM" id="MobiDB-lite"/>
    </source>
</evidence>
<reference evidence="5" key="1">
    <citation type="submission" date="2025-08" db="UniProtKB">
        <authorList>
            <consortium name="Ensembl"/>
        </authorList>
    </citation>
    <scope>IDENTIFICATION</scope>
</reference>
<dbReference type="Proteomes" id="UP000694388">
    <property type="component" value="Unplaced"/>
</dbReference>
<dbReference type="AlphaFoldDB" id="A0A8C4NCX9"/>
<dbReference type="GO" id="GO:0008023">
    <property type="term" value="C:transcription elongation factor complex"/>
    <property type="evidence" value="ECO:0007669"/>
    <property type="project" value="TreeGrafter"/>
</dbReference>
<keyword evidence="1 2" id="KW-0539">Nucleus</keyword>
<name>A0A8C4NCX9_EPTBU</name>
<protein>
    <submittedName>
        <fullName evidence="5">MLLT1 super elongation complex subunit</fullName>
    </submittedName>
</protein>
<dbReference type="CDD" id="cd16906">
    <property type="entry name" value="YEATS_AF-9_like"/>
    <property type="match status" value="1"/>
</dbReference>
<evidence type="ECO:0000313" key="5">
    <source>
        <dbReference type="Ensembl" id="ENSEBUP00000005820.1"/>
    </source>
</evidence>
<comment type="subcellular location">
    <subcellularLocation>
        <location evidence="2">Nucleus</location>
    </subcellularLocation>
</comment>
<feature type="region of interest" description="Disordered" evidence="3">
    <location>
        <begin position="279"/>
        <end position="309"/>
    </location>
</feature>
<dbReference type="InterPro" id="IPR038704">
    <property type="entry name" value="YEAST_sf"/>
</dbReference>
<dbReference type="PANTHER" id="PTHR47827:SF3">
    <property type="entry name" value="AF-9 ANC1 HOMOLOGY DOMAIN-CONTAINING PROTEIN"/>
    <property type="match status" value="1"/>
</dbReference>
<proteinExistence type="predicted"/>
<evidence type="ECO:0000256" key="1">
    <source>
        <dbReference type="ARBA" id="ARBA00023242"/>
    </source>
</evidence>
<dbReference type="InterPro" id="IPR052790">
    <property type="entry name" value="YEATS_domain"/>
</dbReference>
<feature type="region of interest" description="Disordered" evidence="3">
    <location>
        <begin position="155"/>
        <end position="258"/>
    </location>
</feature>
<keyword evidence="6" id="KW-1185">Reference proteome</keyword>
<feature type="compositionally biased region" description="Basic and acidic residues" evidence="3">
    <location>
        <begin position="282"/>
        <end position="304"/>
    </location>
</feature>
<dbReference type="Ensembl" id="ENSEBUT00000006265.1">
    <property type="protein sequence ID" value="ENSEBUP00000005820.1"/>
    <property type="gene ID" value="ENSEBUG00000003919.1"/>
</dbReference>
<evidence type="ECO:0000256" key="2">
    <source>
        <dbReference type="PROSITE-ProRule" id="PRU00376"/>
    </source>
</evidence>
<dbReference type="OMA" id="ICVKNTI"/>
<feature type="compositionally biased region" description="Polar residues" evidence="3">
    <location>
        <begin position="395"/>
        <end position="407"/>
    </location>
</feature>
<dbReference type="GO" id="GO:0045893">
    <property type="term" value="P:positive regulation of DNA-templated transcription"/>
    <property type="evidence" value="ECO:0007669"/>
    <property type="project" value="TreeGrafter"/>
</dbReference>
<dbReference type="GO" id="GO:0003682">
    <property type="term" value="F:chromatin binding"/>
    <property type="evidence" value="ECO:0007669"/>
    <property type="project" value="TreeGrafter"/>
</dbReference>
<feature type="region of interest" description="Disordered" evidence="3">
    <location>
        <begin position="450"/>
        <end position="476"/>
    </location>
</feature>
<dbReference type="InterPro" id="IPR055129">
    <property type="entry name" value="YEATS_dom"/>
</dbReference>
<feature type="compositionally biased region" description="Basic residues" evidence="3">
    <location>
        <begin position="175"/>
        <end position="196"/>
    </location>
</feature>
<dbReference type="PANTHER" id="PTHR47827">
    <property type="entry name" value="AHD DOMAIN-CONTAINING PROTEIN"/>
    <property type="match status" value="1"/>
</dbReference>
<dbReference type="Pfam" id="PF03366">
    <property type="entry name" value="YEATS"/>
    <property type="match status" value="1"/>
</dbReference>
<accession>A0A8C4NCX9</accession>
<evidence type="ECO:0000313" key="6">
    <source>
        <dbReference type="Proteomes" id="UP000694388"/>
    </source>
</evidence>